<comment type="caution">
    <text evidence="3">The sequence shown here is derived from an EMBL/GenBank/DDBJ whole genome shotgun (WGS) entry which is preliminary data.</text>
</comment>
<evidence type="ECO:0000313" key="4">
    <source>
        <dbReference type="Proteomes" id="UP000005019"/>
    </source>
</evidence>
<keyword evidence="1" id="KW-0812">Transmembrane</keyword>
<evidence type="ECO:0000313" key="3">
    <source>
        <dbReference type="EMBL" id="EGK73437.1"/>
    </source>
</evidence>
<dbReference type="STRING" id="1000565.METUNv1_00064"/>
<dbReference type="AlphaFoldDB" id="F5R7D4"/>
<reference evidence="3 4" key="1">
    <citation type="journal article" date="2011" name="J. Bacteriol.">
        <title>Genome sequence of Methyloversatilis universalis FAM5T, a methylotrophic representative of the order Rhodocyclales.</title>
        <authorList>
            <person name="Kittichotirat W."/>
            <person name="Good N.M."/>
            <person name="Hall R."/>
            <person name="Bringel F."/>
            <person name="Lajus A."/>
            <person name="Medigue C."/>
            <person name="Smalley N.E."/>
            <person name="Beck D."/>
            <person name="Bumgarner R."/>
            <person name="Vuilleumier S."/>
            <person name="Kalyuzhnaya M.G."/>
        </authorList>
    </citation>
    <scope>NUCLEOTIDE SEQUENCE [LARGE SCALE GENOMIC DNA]</scope>
    <source>
        <strain evidence="4">ATCC BAA-1314 / JCM 13912 / FAM5</strain>
    </source>
</reference>
<accession>F5R7D4</accession>
<dbReference type="Pfam" id="PF13548">
    <property type="entry name" value="DUF4126"/>
    <property type="match status" value="1"/>
</dbReference>
<gene>
    <name evidence="3" type="ORF">METUNv1_00064</name>
</gene>
<keyword evidence="1" id="KW-1133">Transmembrane helix</keyword>
<evidence type="ECO:0000259" key="2">
    <source>
        <dbReference type="Pfam" id="PF13548"/>
    </source>
</evidence>
<protein>
    <recommendedName>
        <fullName evidence="2">DUF4126 domain-containing protein</fullName>
    </recommendedName>
</protein>
<organism evidence="3 4">
    <name type="scientific">Methyloversatilis universalis (strain ATCC BAA-1314 / DSM 25237 / JCM 13912 / CCUG 52030 / FAM5)</name>
    <dbReference type="NCBI Taxonomy" id="1000565"/>
    <lineage>
        <taxon>Bacteria</taxon>
        <taxon>Pseudomonadati</taxon>
        <taxon>Pseudomonadota</taxon>
        <taxon>Betaproteobacteria</taxon>
        <taxon>Nitrosomonadales</taxon>
        <taxon>Sterolibacteriaceae</taxon>
        <taxon>Methyloversatilis</taxon>
    </lineage>
</organism>
<dbReference type="OrthoDB" id="181455at2"/>
<dbReference type="Proteomes" id="UP000005019">
    <property type="component" value="Unassembled WGS sequence"/>
</dbReference>
<dbReference type="eggNOG" id="ENOG502Z9HI">
    <property type="taxonomic scope" value="Bacteria"/>
</dbReference>
<feature type="transmembrane region" description="Helical" evidence="1">
    <location>
        <begin position="43"/>
        <end position="65"/>
    </location>
</feature>
<keyword evidence="1" id="KW-0472">Membrane</keyword>
<dbReference type="EMBL" id="AFHG01000028">
    <property type="protein sequence ID" value="EGK73437.1"/>
    <property type="molecule type" value="Genomic_DNA"/>
</dbReference>
<dbReference type="RefSeq" id="WP_008057670.1">
    <property type="nucleotide sequence ID" value="NZ_AFHG01000028.1"/>
</dbReference>
<keyword evidence="4" id="KW-1185">Reference proteome</keyword>
<feature type="domain" description="DUF4126" evidence="2">
    <location>
        <begin position="7"/>
        <end position="178"/>
    </location>
</feature>
<feature type="transmembrane region" description="Helical" evidence="1">
    <location>
        <begin position="152"/>
        <end position="177"/>
    </location>
</feature>
<feature type="transmembrane region" description="Helical" evidence="1">
    <location>
        <begin position="6"/>
        <end position="31"/>
    </location>
</feature>
<dbReference type="InterPro" id="IPR025196">
    <property type="entry name" value="DUF4126"/>
</dbReference>
<name>F5R7D4_METUF</name>
<evidence type="ECO:0000256" key="1">
    <source>
        <dbReference type="SAM" id="Phobius"/>
    </source>
</evidence>
<sequence>MDTLDAIAAAAGLAWASGLRLYAVVFLAGLAGRMDWLELPGDLDLLEHPLVMAAAGFMLCVEFFADKVPALDSFWDAAHTFIRIPAGALLAAGALADQGTAAALAAALLGGTLTGATHLTKAGSRIAINTSPEPVSNVIASTGEDGMAVGGLWLAFTHPLVFLALLALAVLGMLWLLPRVWRFLTGLLHWVAGKQAPG</sequence>
<proteinExistence type="predicted"/>